<keyword evidence="1" id="KW-0812">Transmembrane</keyword>
<dbReference type="OrthoDB" id="327963at2759"/>
<evidence type="ECO:0000313" key="3">
    <source>
        <dbReference type="EMBL" id="CDW79044.1"/>
    </source>
</evidence>
<dbReference type="InParanoid" id="A0A078AA28"/>
<feature type="transmembrane region" description="Helical" evidence="1">
    <location>
        <begin position="1329"/>
        <end position="1345"/>
    </location>
</feature>
<evidence type="ECO:0000256" key="2">
    <source>
        <dbReference type="SAM" id="SignalP"/>
    </source>
</evidence>
<proteinExistence type="predicted"/>
<reference evidence="3 4" key="1">
    <citation type="submission" date="2014-06" db="EMBL/GenBank/DDBJ databases">
        <authorList>
            <person name="Swart Estienne"/>
        </authorList>
    </citation>
    <scope>NUCLEOTIDE SEQUENCE [LARGE SCALE GENOMIC DNA]</scope>
    <source>
        <strain evidence="3 4">130c</strain>
    </source>
</reference>
<dbReference type="Proteomes" id="UP000039865">
    <property type="component" value="Unassembled WGS sequence"/>
</dbReference>
<accession>A0A078AA28</accession>
<feature type="transmembrane region" description="Helical" evidence="1">
    <location>
        <begin position="1078"/>
        <end position="1098"/>
    </location>
</feature>
<protein>
    <recommendedName>
        <fullName evidence="5">Transmembrane protein</fullName>
    </recommendedName>
</protein>
<evidence type="ECO:0000256" key="1">
    <source>
        <dbReference type="SAM" id="Phobius"/>
    </source>
</evidence>
<keyword evidence="1" id="KW-1133">Transmembrane helix</keyword>
<evidence type="ECO:0008006" key="5">
    <source>
        <dbReference type="Google" id="ProtNLM"/>
    </source>
</evidence>
<dbReference type="EMBL" id="CCKQ01007639">
    <property type="protein sequence ID" value="CDW79044.1"/>
    <property type="molecule type" value="Genomic_DNA"/>
</dbReference>
<dbReference type="PROSITE" id="PS51257">
    <property type="entry name" value="PROKAR_LIPOPROTEIN"/>
    <property type="match status" value="1"/>
</dbReference>
<name>A0A078AA28_STYLE</name>
<gene>
    <name evidence="3" type="primary">Contig14473.g15424</name>
    <name evidence="3" type="ORF">STYLEM_8029</name>
</gene>
<sequence>MFQNGNKPPTSLLLFQWVVLTGLFSLNANASLSCQDGFYFNSTLDQCTKCDGCPMNLCIGQNICALKLDSFFFDLESLQRLQVCPPDKISAQLLLNDTRIFVNSQSNLYLELGTEKFPYKFIQHALKEVFNYLPADQIGIQILIKQNTTLSMEVLLEKQYVNGAKNLTVRTYDDNNQNNLGQISQIVVKNGIQFRESESTYFNLMGINYQTNKLNFLSDNYETVNDKNELMHGWDIQFNRITFDKMIFDGQGSIFSSLMPMNFNLTNTIGDIKRATSIKIDNITTENLYIQGQVYIFRTSGAPLSMTNFKIKNVTQLQQQNSILQGSSSTRIFWQNDPQQVGQTIIRSLNAPVRGYFEFDNMTFHQNSMYANFQINSCIRSDGFIFRYAEKNLQSGFTKNSIFSNVTVSKSEVNLLLFQGYADLGVKATDQYYFDISSIYAFNNTITKKNSFIQFSQFVNNFPVQVRIFNSVFNDFKYITGGYIIQMNQNDIMPLLINNISLNRNIQAQLGFNAKDQVRTSLPLIVQISNSTFIKNAPIQDALIRVQTNTQIYVDSSYFEENYSLSRGSVFYGDFRDVQLYIKNSQFIKNYAYLGGVFFMHFNGYIELQNCLFQENFAAKGGAGNLENKGYFNISNTIFTLNKALLSSTIHITDSLDNYSLLNNCTFKQNKNLKISETMMLLRTFQPDFQQKITTILSKASTSQYQPKTLDMKNSKIKILNNSSITYERNFIGCFSGYLVMDSHYEITRHIIRQYISQLQINNSQISGLSSLDQGGAIVSHNSDLIIENSNFDQCQSKIGGSIAIMCAGMNACKSKIYTSSFSNNYAILEGGSIYFDSYVPQGLETNTFTNNIAQYGDDIASFPVNINLISQTIQTVASGQKYQGYILAEIVDLFNNRIKLDVSYSINRRQANRTLKRFGQFFRSYIHSEAWVDKYFALKEKFKQMTNARFVRLGHMHLDSIKHCAKIVLKMQIALEDRQLKSIKVTGDLATSGLYAEYNKESQQYPMCLDGYGGNLCQQCVMVNDVQYTRTTGSKCGICPKTKFNVVIFSAVIAIIVYLSIMIIFNINSREDSKIGVLMRILTNYLQIITYTDLLSLKWPNLLREFFNIFVQVGDSVQNLIYFDCFLQNNVIANDQNSYTYFKTVIVGLIPIILILLFLVIYLITRPIKRLAKISFKHWTLVSSILIINFAHPTVVRYIFNMFYCIELDKGQLWLQTDLQVKCWEGDHLKFSLLIGLPLLVFWAILIPLVGFIFLRKQVKAQKQDILDSFQVKTDQSLTISKKQINNNSFSSLSKGLKPEYYYWEFINMFRKLFLVATNVFFYDQIPLFKAMLTLIILFFVYRLQIRYKPYKLESINRLEELEIITTIVAFYGGIYFVNSEISDNVKYVTVGFIIIFNIWFLINWLYCILKCLNFRWAKLLTVIIEAIFRIKDIDSIKAIQDQNEISQQMTAQGKNKEISLPNHEKEREKTHQRIAISSC</sequence>
<feature type="transmembrane region" description="Helical" evidence="1">
    <location>
        <begin position="1045"/>
        <end position="1066"/>
    </location>
</feature>
<organism evidence="3 4">
    <name type="scientific">Stylonychia lemnae</name>
    <name type="common">Ciliate</name>
    <dbReference type="NCBI Taxonomy" id="5949"/>
    <lineage>
        <taxon>Eukaryota</taxon>
        <taxon>Sar</taxon>
        <taxon>Alveolata</taxon>
        <taxon>Ciliophora</taxon>
        <taxon>Intramacronucleata</taxon>
        <taxon>Spirotrichea</taxon>
        <taxon>Stichotrichia</taxon>
        <taxon>Sporadotrichida</taxon>
        <taxon>Oxytrichidae</taxon>
        <taxon>Stylonychinae</taxon>
        <taxon>Stylonychia</taxon>
    </lineage>
</organism>
<feature type="signal peptide" evidence="2">
    <location>
        <begin position="1"/>
        <end position="30"/>
    </location>
</feature>
<evidence type="ECO:0000313" key="4">
    <source>
        <dbReference type="Proteomes" id="UP000039865"/>
    </source>
</evidence>
<keyword evidence="4" id="KW-1185">Reference proteome</keyword>
<dbReference type="SUPFAM" id="SSF51126">
    <property type="entry name" value="Pectin lyase-like"/>
    <property type="match status" value="1"/>
</dbReference>
<feature type="transmembrane region" description="Helical" evidence="1">
    <location>
        <begin position="1232"/>
        <end position="1256"/>
    </location>
</feature>
<dbReference type="InterPro" id="IPR011050">
    <property type="entry name" value="Pectin_lyase_fold/virulence"/>
</dbReference>
<dbReference type="PANTHER" id="PTHR11319">
    <property type="entry name" value="G PROTEIN-COUPLED RECEPTOR-RELATED"/>
    <property type="match status" value="1"/>
</dbReference>
<feature type="chain" id="PRO_5001729319" description="Transmembrane protein" evidence="2">
    <location>
        <begin position="31"/>
        <end position="1481"/>
    </location>
</feature>
<keyword evidence="2" id="KW-0732">Signal</keyword>
<dbReference type="PANTHER" id="PTHR11319:SF35">
    <property type="entry name" value="OUTER MEMBRANE PROTEIN PMPC-RELATED"/>
    <property type="match status" value="1"/>
</dbReference>
<keyword evidence="1" id="KW-0472">Membrane</keyword>
<feature type="transmembrane region" description="Helical" evidence="1">
    <location>
        <begin position="1389"/>
        <end position="1411"/>
    </location>
</feature>
<feature type="transmembrane region" description="Helical" evidence="1">
    <location>
        <begin position="1177"/>
        <end position="1201"/>
    </location>
</feature>
<feature type="transmembrane region" description="Helical" evidence="1">
    <location>
        <begin position="1146"/>
        <end position="1165"/>
    </location>
</feature>